<protein>
    <submittedName>
        <fullName evidence="2">LRAT-like domain-containing protein</fullName>
    </submittedName>
    <submittedName>
        <fullName evidence="3">Putative endopeptidase, NLPC/P60 domain, LRAT-like domain protein</fullName>
    </submittedName>
</protein>
<evidence type="ECO:0000313" key="2">
    <source>
        <dbReference type="EMBL" id="KAF5815900.1"/>
    </source>
</evidence>
<evidence type="ECO:0000313" key="3">
    <source>
        <dbReference type="EMBL" id="OTG32411.1"/>
    </source>
</evidence>
<proteinExistence type="predicted"/>
<dbReference type="EMBL" id="MNCJ02000318">
    <property type="protein sequence ID" value="KAF5815900.1"/>
    <property type="molecule type" value="Genomic_DNA"/>
</dbReference>
<dbReference type="Proteomes" id="UP000215914">
    <property type="component" value="Chromosome 3"/>
</dbReference>
<keyword evidence="4" id="KW-1185">Reference proteome</keyword>
<feature type="domain" description="LRAT" evidence="1">
    <location>
        <begin position="20"/>
        <end position="209"/>
    </location>
</feature>
<sequence length="287" mass="31755">MGYVWNRVDPDELKPGDHIYTWRAAFTYAHHGIYVGGNKVIHFTSDQENAKSDVGIGRNAKSDVGIGWNLSSSLPIPSSCLNSSSLNSSCLNPIDCGFPQHNCDSGSCLCTYDCGFHQPESGVTLSCLNCFSRTGSLYLYQYGVNKWVHMSRIRGGICTVKPSNPPQAVIYRAIYLLGEEKGFGDYNVARNNCEDFALYCKTELMIDGKLATGGSGQVNSILNAPWKPALVQMFQKVVFRTPMTPLDVAAMVGRYTWDRYKTDIGVRGDVIRVLVEDVGAFRLERGY</sequence>
<reference evidence="2 4" key="1">
    <citation type="journal article" date="2017" name="Nature">
        <title>The sunflower genome provides insights into oil metabolism, flowering and Asterid evolution.</title>
        <authorList>
            <person name="Badouin H."/>
            <person name="Gouzy J."/>
            <person name="Grassa C.J."/>
            <person name="Murat F."/>
            <person name="Staton S.E."/>
            <person name="Cottret L."/>
            <person name="Lelandais-Briere C."/>
            <person name="Owens G.L."/>
            <person name="Carrere S."/>
            <person name="Mayjonade B."/>
            <person name="Legrand L."/>
            <person name="Gill N."/>
            <person name="Kane N.C."/>
            <person name="Bowers J.E."/>
            <person name="Hubner S."/>
            <person name="Bellec A."/>
            <person name="Berard A."/>
            <person name="Berges H."/>
            <person name="Blanchet N."/>
            <person name="Boniface M.C."/>
            <person name="Brunel D."/>
            <person name="Catrice O."/>
            <person name="Chaidir N."/>
            <person name="Claudel C."/>
            <person name="Donnadieu C."/>
            <person name="Faraut T."/>
            <person name="Fievet G."/>
            <person name="Helmstetter N."/>
            <person name="King M."/>
            <person name="Knapp S.J."/>
            <person name="Lai Z."/>
            <person name="Le Paslier M.C."/>
            <person name="Lippi Y."/>
            <person name="Lorenzon L."/>
            <person name="Mandel J.R."/>
            <person name="Marage G."/>
            <person name="Marchand G."/>
            <person name="Marquand E."/>
            <person name="Bret-Mestries E."/>
            <person name="Morien E."/>
            <person name="Nambeesan S."/>
            <person name="Nguyen T."/>
            <person name="Pegot-Espagnet P."/>
            <person name="Pouilly N."/>
            <person name="Raftis F."/>
            <person name="Sallet E."/>
            <person name="Schiex T."/>
            <person name="Thomas J."/>
            <person name="Vandecasteele C."/>
            <person name="Vares D."/>
            <person name="Vear F."/>
            <person name="Vautrin S."/>
            <person name="Crespi M."/>
            <person name="Mangin B."/>
            <person name="Burke J.M."/>
            <person name="Salse J."/>
            <person name="Munos S."/>
            <person name="Vincourt P."/>
            <person name="Rieseberg L.H."/>
            <person name="Langlade N.B."/>
        </authorList>
    </citation>
    <scope>NUCLEOTIDE SEQUENCE [LARGE SCALE GENOMIC DNA]</scope>
    <source>
        <strain evidence="4">cv. SF193</strain>
        <tissue evidence="2">Leaves</tissue>
    </source>
</reference>
<dbReference type="PROSITE" id="PS51934">
    <property type="entry name" value="LRAT"/>
    <property type="match status" value="1"/>
</dbReference>
<dbReference type="STRING" id="4232.A0A251VCN4"/>
<gene>
    <name evidence="3" type="ORF">HannXRQ_Chr03g0086351</name>
    <name evidence="2" type="ORF">HanXRQr2_Chr03g0128291</name>
</gene>
<dbReference type="PANTHER" id="PTHR46137">
    <property type="entry name" value="OS05G0310600 PROTEIN"/>
    <property type="match status" value="1"/>
</dbReference>
<dbReference type="EMBL" id="CM007892">
    <property type="protein sequence ID" value="OTG32411.1"/>
    <property type="molecule type" value="Genomic_DNA"/>
</dbReference>
<dbReference type="Gramene" id="mRNA:HanXRQr2_Chr03g0128291">
    <property type="protein sequence ID" value="mRNA:HanXRQr2_Chr03g0128291"/>
    <property type="gene ID" value="HanXRQr2_Chr03g0128291"/>
</dbReference>
<dbReference type="Gene3D" id="3.90.1720.10">
    <property type="entry name" value="endopeptidase domain like (from Nostoc punctiforme)"/>
    <property type="match status" value="1"/>
</dbReference>
<dbReference type="PANTHER" id="PTHR46137:SF2">
    <property type="entry name" value="OS09G0526800 PROTEIN"/>
    <property type="match status" value="1"/>
</dbReference>
<evidence type="ECO:0000259" key="1">
    <source>
        <dbReference type="PROSITE" id="PS51934"/>
    </source>
</evidence>
<dbReference type="InParanoid" id="A0A251VCN4"/>
<organism evidence="3 4">
    <name type="scientific">Helianthus annuus</name>
    <name type="common">Common sunflower</name>
    <dbReference type="NCBI Taxonomy" id="4232"/>
    <lineage>
        <taxon>Eukaryota</taxon>
        <taxon>Viridiplantae</taxon>
        <taxon>Streptophyta</taxon>
        <taxon>Embryophyta</taxon>
        <taxon>Tracheophyta</taxon>
        <taxon>Spermatophyta</taxon>
        <taxon>Magnoliopsida</taxon>
        <taxon>eudicotyledons</taxon>
        <taxon>Gunneridae</taxon>
        <taxon>Pentapetalae</taxon>
        <taxon>asterids</taxon>
        <taxon>campanulids</taxon>
        <taxon>Asterales</taxon>
        <taxon>Asteraceae</taxon>
        <taxon>Asteroideae</taxon>
        <taxon>Heliantheae alliance</taxon>
        <taxon>Heliantheae</taxon>
        <taxon>Helianthus</taxon>
    </lineage>
</organism>
<reference evidence="2" key="3">
    <citation type="submission" date="2020-06" db="EMBL/GenBank/DDBJ databases">
        <title>Helianthus annuus Genome sequencing and assembly Release 2.</title>
        <authorList>
            <person name="Gouzy J."/>
            <person name="Langlade N."/>
            <person name="Munos S."/>
        </authorList>
    </citation>
    <scope>NUCLEOTIDE SEQUENCE</scope>
    <source>
        <tissue evidence="2">Leaves</tissue>
    </source>
</reference>
<dbReference type="InterPro" id="IPR007053">
    <property type="entry name" value="LRAT_dom"/>
</dbReference>
<evidence type="ECO:0000313" key="4">
    <source>
        <dbReference type="Proteomes" id="UP000215914"/>
    </source>
</evidence>
<reference evidence="3" key="2">
    <citation type="submission" date="2017-02" db="EMBL/GenBank/DDBJ databases">
        <title>Sunflower complete genome.</title>
        <authorList>
            <person name="Langlade N."/>
            <person name="Munos S."/>
        </authorList>
    </citation>
    <scope>NUCLEOTIDE SEQUENCE [LARGE SCALE GENOMIC DNA]</scope>
    <source>
        <tissue evidence="3">Leaves</tissue>
    </source>
</reference>
<dbReference type="Pfam" id="PF04970">
    <property type="entry name" value="LRAT"/>
    <property type="match status" value="1"/>
</dbReference>
<name>A0A251VCN4_HELAN</name>
<dbReference type="AlphaFoldDB" id="A0A251VCN4"/>
<accession>A0A251VCN4</accession>